<dbReference type="RefSeq" id="WP_064010910.1">
    <property type="nucleotide sequence ID" value="NZ_LUUG01000138.1"/>
</dbReference>
<protein>
    <recommendedName>
        <fullName evidence="1">Putative restriction endonuclease domain-containing protein</fullName>
    </recommendedName>
</protein>
<dbReference type="PANTHER" id="PTHR36558:SF1">
    <property type="entry name" value="RESTRICTION ENDONUCLEASE DOMAIN-CONTAINING PROTEIN-RELATED"/>
    <property type="match status" value="1"/>
</dbReference>
<dbReference type="PANTHER" id="PTHR36558">
    <property type="entry name" value="GLR1098 PROTEIN"/>
    <property type="match status" value="1"/>
</dbReference>
<accession>A0A177LSW7</accession>
<dbReference type="Proteomes" id="UP000078090">
    <property type="component" value="Unassembled WGS sequence"/>
</dbReference>
<comment type="caution">
    <text evidence="2">The sequence shown here is derived from an EMBL/GenBank/DDBJ whole genome shotgun (WGS) entry which is preliminary data.</text>
</comment>
<dbReference type="Pfam" id="PF05685">
    <property type="entry name" value="Uma2"/>
    <property type="match status" value="1"/>
</dbReference>
<dbReference type="SUPFAM" id="SSF52980">
    <property type="entry name" value="Restriction endonuclease-like"/>
    <property type="match status" value="1"/>
</dbReference>
<reference evidence="2 3" key="1">
    <citation type="submission" date="2016-03" db="EMBL/GenBank/DDBJ databases">
        <authorList>
            <person name="Ploux O."/>
        </authorList>
    </citation>
    <scope>NUCLEOTIDE SEQUENCE [LARGE SCALE GENOMIC DNA]</scope>
    <source>
        <strain evidence="2 3">R-45363</strain>
    </source>
</reference>
<dbReference type="InterPro" id="IPR012296">
    <property type="entry name" value="Nuclease_put_TT1808"/>
</dbReference>
<gene>
    <name evidence="2" type="ORF">A1332_23330</name>
</gene>
<dbReference type="OrthoDB" id="26750at2"/>
<name>A0A177LSW7_METMH</name>
<dbReference type="Gene3D" id="3.90.1570.10">
    <property type="entry name" value="tt1808, chain A"/>
    <property type="match status" value="1"/>
</dbReference>
<dbReference type="AlphaFoldDB" id="A0A177LSW7"/>
<dbReference type="EMBL" id="LUUG01000138">
    <property type="protein sequence ID" value="OAH96119.1"/>
    <property type="molecule type" value="Genomic_DNA"/>
</dbReference>
<sequence length="192" mass="21616">MALAEKLKLSAEDYLQGEESAQIKHEYLDGEVWAMVGASDAHVSIAMNLAFLLKQALKDTPCRAYISDMKVNVAKANAFFYPDVLVTCEAKDRDNRLFKQHPLFIAEVLSPSTEGFDRGAKFAAYRQLDSLQHYWLIDSQSQAIDCFERTAQGWLLHSFTQASDRLPLPNLDIQLDLSAIYVDVLLDLADQV</sequence>
<dbReference type="InterPro" id="IPR008538">
    <property type="entry name" value="Uma2"/>
</dbReference>
<organism evidence="2 3">
    <name type="scientific">Methylomonas methanica</name>
    <dbReference type="NCBI Taxonomy" id="421"/>
    <lineage>
        <taxon>Bacteria</taxon>
        <taxon>Pseudomonadati</taxon>
        <taxon>Pseudomonadota</taxon>
        <taxon>Gammaproteobacteria</taxon>
        <taxon>Methylococcales</taxon>
        <taxon>Methylococcaceae</taxon>
        <taxon>Methylomonas</taxon>
    </lineage>
</organism>
<evidence type="ECO:0000313" key="3">
    <source>
        <dbReference type="Proteomes" id="UP000078090"/>
    </source>
</evidence>
<evidence type="ECO:0000313" key="2">
    <source>
        <dbReference type="EMBL" id="OAH96119.1"/>
    </source>
</evidence>
<evidence type="ECO:0000259" key="1">
    <source>
        <dbReference type="Pfam" id="PF05685"/>
    </source>
</evidence>
<proteinExistence type="predicted"/>
<feature type="domain" description="Putative restriction endonuclease" evidence="1">
    <location>
        <begin position="12"/>
        <end position="171"/>
    </location>
</feature>
<dbReference type="InterPro" id="IPR011335">
    <property type="entry name" value="Restrct_endonuc-II-like"/>
</dbReference>
<dbReference type="CDD" id="cd06260">
    <property type="entry name" value="DUF820-like"/>
    <property type="match status" value="1"/>
</dbReference>